<proteinExistence type="predicted"/>
<comment type="caution">
    <text evidence="2">The sequence shown here is derived from an EMBL/GenBank/DDBJ whole genome shotgun (WGS) entry which is preliminary data.</text>
</comment>
<reference evidence="2 3" key="1">
    <citation type="submission" date="2017-12" db="EMBL/GenBank/DDBJ databases">
        <title>Genome Sequence of a Multidrug-Resistant Candida haemulonii Isolate from a Patient with Chronic Leg Ulcers in Israel.</title>
        <authorList>
            <person name="Chow N.A."/>
            <person name="Gade L."/>
            <person name="Batra D."/>
            <person name="Rowe L.A."/>
            <person name="Ben-Ami R."/>
            <person name="Loparev V.N."/>
            <person name="Litvintseva A.P."/>
        </authorList>
    </citation>
    <scope>NUCLEOTIDE SEQUENCE [LARGE SCALE GENOMIC DNA]</scope>
    <source>
        <strain evidence="2 3">B11899</strain>
    </source>
</reference>
<dbReference type="OrthoDB" id="5599713at2759"/>
<dbReference type="STRING" id="45357.A0A2V1AYF0"/>
<dbReference type="GO" id="GO:0005096">
    <property type="term" value="F:GTPase activator activity"/>
    <property type="evidence" value="ECO:0007669"/>
    <property type="project" value="InterPro"/>
</dbReference>
<dbReference type="PROSITE" id="PS51834">
    <property type="entry name" value="DENN_FLCN_SMCR8"/>
    <property type="match status" value="1"/>
</dbReference>
<dbReference type="InterPro" id="IPR037521">
    <property type="entry name" value="FLCN/SMCR8_DENN"/>
</dbReference>
<dbReference type="GeneID" id="37010281"/>
<dbReference type="Pfam" id="PF11704">
    <property type="entry name" value="Folliculin"/>
    <property type="match status" value="1"/>
</dbReference>
<dbReference type="VEuPathDB" id="FungiDB:CXQ85_004951"/>
<dbReference type="InterPro" id="IPR037520">
    <property type="entry name" value="Folliculin/SMCR8_longin"/>
</dbReference>
<dbReference type="PANTHER" id="PTHR31441:SF2">
    <property type="entry name" value="FOLLICULIN"/>
    <property type="match status" value="1"/>
</dbReference>
<evidence type="ECO:0000259" key="1">
    <source>
        <dbReference type="PROSITE" id="PS51834"/>
    </source>
</evidence>
<dbReference type="GO" id="GO:1904263">
    <property type="term" value="P:positive regulation of TORC1 signaling"/>
    <property type="evidence" value="ECO:0007669"/>
    <property type="project" value="TreeGrafter"/>
</dbReference>
<keyword evidence="3" id="KW-1185">Reference proteome</keyword>
<dbReference type="EMBL" id="PKFO01000008">
    <property type="protein sequence ID" value="PVH22383.1"/>
    <property type="molecule type" value="Genomic_DNA"/>
</dbReference>
<gene>
    <name evidence="2" type="ORF">CXQ85_004951</name>
</gene>
<feature type="domain" description="UDENN FLCN/SMCR8-type" evidence="1">
    <location>
        <begin position="42"/>
        <end position="219"/>
    </location>
</feature>
<evidence type="ECO:0000313" key="2">
    <source>
        <dbReference type="EMBL" id="PVH22383.1"/>
    </source>
</evidence>
<sequence length="219" mass="24727">MPNFVFSLAHFCEIHGPSIVICTQQSRSDSSNASSSKLQSCASCELILPNEAVNLASSVNEDEKYISTRYPSSQSVYTAYVKLVMKSLSVETSADSSKPVFFGDVVNGFCMSRVFKIQDVNSRGGERKYALVMGCDEESHLLRNWDVVSTYMSEIISSIQRQVEKHLAHEAEQSNNVDNERYLRRSKIRPKSLVELTNDAQIFVRFHLWAIELLRDVVS</sequence>
<dbReference type="PANTHER" id="PTHR31441">
    <property type="entry name" value="FOLLICULIN FAMILY MEMBER"/>
    <property type="match status" value="1"/>
</dbReference>
<dbReference type="GO" id="GO:0005829">
    <property type="term" value="C:cytosol"/>
    <property type="evidence" value="ECO:0007669"/>
    <property type="project" value="TreeGrafter"/>
</dbReference>
<dbReference type="InterPro" id="IPR021713">
    <property type="entry name" value="Folliculin"/>
</dbReference>
<organism evidence="2 3">
    <name type="scientific">Candidozyma haemuli</name>
    <dbReference type="NCBI Taxonomy" id="45357"/>
    <lineage>
        <taxon>Eukaryota</taxon>
        <taxon>Fungi</taxon>
        <taxon>Dikarya</taxon>
        <taxon>Ascomycota</taxon>
        <taxon>Saccharomycotina</taxon>
        <taxon>Pichiomycetes</taxon>
        <taxon>Metschnikowiaceae</taxon>
        <taxon>Candidozyma</taxon>
    </lineage>
</organism>
<dbReference type="RefSeq" id="XP_025343323.1">
    <property type="nucleotide sequence ID" value="XM_025488556.1"/>
</dbReference>
<accession>A0A2V1AYF0</accession>
<name>A0A2V1AYF0_9ASCO</name>
<protein>
    <recommendedName>
        <fullName evidence="1">UDENN FLCN/SMCR8-type domain-containing protein</fullName>
    </recommendedName>
</protein>
<evidence type="ECO:0000313" key="3">
    <source>
        <dbReference type="Proteomes" id="UP000244309"/>
    </source>
</evidence>
<dbReference type="AlphaFoldDB" id="A0A2V1AYF0"/>
<dbReference type="Proteomes" id="UP000244309">
    <property type="component" value="Unassembled WGS sequence"/>
</dbReference>